<feature type="region of interest" description="Disordered" evidence="4">
    <location>
        <begin position="190"/>
        <end position="225"/>
    </location>
</feature>
<dbReference type="Pfam" id="PF05903">
    <property type="entry name" value="Peptidase_C97"/>
    <property type="match status" value="1"/>
</dbReference>
<name>A0A5S6QXC6_TRIMR</name>
<evidence type="ECO:0000313" key="7">
    <source>
        <dbReference type="WBParaSite" id="TMUE_3000011547.1"/>
    </source>
</evidence>
<evidence type="ECO:0000256" key="4">
    <source>
        <dbReference type="SAM" id="MobiDB-lite"/>
    </source>
</evidence>
<dbReference type="PROSITE" id="PS51858">
    <property type="entry name" value="PPPDE"/>
    <property type="match status" value="1"/>
</dbReference>
<reference evidence="7" key="1">
    <citation type="submission" date="2019-12" db="UniProtKB">
        <authorList>
            <consortium name="WormBaseParasite"/>
        </authorList>
    </citation>
    <scope>IDENTIFICATION</scope>
</reference>
<feature type="compositionally biased region" description="Low complexity" evidence="4">
    <location>
        <begin position="201"/>
        <end position="210"/>
    </location>
</feature>
<dbReference type="WBParaSite" id="TMUE_3000011547.1">
    <property type="protein sequence ID" value="TMUE_3000011547.1"/>
    <property type="gene ID" value="WBGene00291112"/>
</dbReference>
<evidence type="ECO:0000256" key="3">
    <source>
        <dbReference type="ARBA" id="ARBA00022801"/>
    </source>
</evidence>
<sequence>MDFHSERFIFWLAGSGAGMANEPVYLNVYSMNWVNDYLSSLGVGIYHSGVEVYGTEYCFGRHRLDISGIFEIEPKCEEELGDDYKFKVSILQGYTDFTRQDVASIVQQMGNEYQGNRYHLMNKNCNHFTDALSKVLCGKEIPSWVNRLAFISSCIPFLERCFPREWITPAAAPSQDGATTFGTPSALERRLNSPQNERQSDPSSRNSFSSHSERPSGGDMHFPGSPRHLFSNVMDFLSSKR</sequence>
<keyword evidence="2" id="KW-0645">Protease</keyword>
<dbReference type="PANTHER" id="PTHR12378:SF80">
    <property type="entry name" value="IP06716P-RELATED"/>
    <property type="match status" value="1"/>
</dbReference>
<dbReference type="Proteomes" id="UP000046395">
    <property type="component" value="Unassembled WGS sequence"/>
</dbReference>
<dbReference type="AlphaFoldDB" id="A0A5S6QXC6"/>
<keyword evidence="6" id="KW-1185">Reference proteome</keyword>
<dbReference type="STRING" id="70415.A0A5S6QXC6"/>
<evidence type="ECO:0000256" key="1">
    <source>
        <dbReference type="ARBA" id="ARBA00008140"/>
    </source>
</evidence>
<keyword evidence="3" id="KW-0378">Hydrolase</keyword>
<protein>
    <submittedName>
        <fullName evidence="7">DUF862 domain-containing protein</fullName>
    </submittedName>
</protein>
<proteinExistence type="inferred from homology"/>
<evidence type="ECO:0000256" key="2">
    <source>
        <dbReference type="ARBA" id="ARBA00022670"/>
    </source>
</evidence>
<accession>A0A5S6QXC6</accession>
<dbReference type="GO" id="GO:0006508">
    <property type="term" value="P:proteolysis"/>
    <property type="evidence" value="ECO:0007669"/>
    <property type="project" value="UniProtKB-KW"/>
</dbReference>
<feature type="domain" description="PPPDE" evidence="5">
    <location>
        <begin position="22"/>
        <end position="166"/>
    </location>
</feature>
<dbReference type="InterPro" id="IPR042266">
    <property type="entry name" value="PPPDE_sf"/>
</dbReference>
<dbReference type="GO" id="GO:0101005">
    <property type="term" value="F:deubiquitinase activity"/>
    <property type="evidence" value="ECO:0007669"/>
    <property type="project" value="TreeGrafter"/>
</dbReference>
<dbReference type="PANTHER" id="PTHR12378">
    <property type="entry name" value="DESUMOYLATING ISOPEPTIDASE"/>
    <property type="match status" value="1"/>
</dbReference>
<evidence type="ECO:0000259" key="5">
    <source>
        <dbReference type="PROSITE" id="PS51858"/>
    </source>
</evidence>
<comment type="similarity">
    <text evidence="1">Belongs to the DeSI family.</text>
</comment>
<organism evidence="6 7">
    <name type="scientific">Trichuris muris</name>
    <name type="common">Mouse whipworm</name>
    <dbReference type="NCBI Taxonomy" id="70415"/>
    <lineage>
        <taxon>Eukaryota</taxon>
        <taxon>Metazoa</taxon>
        <taxon>Ecdysozoa</taxon>
        <taxon>Nematoda</taxon>
        <taxon>Enoplea</taxon>
        <taxon>Dorylaimia</taxon>
        <taxon>Trichinellida</taxon>
        <taxon>Trichuridae</taxon>
        <taxon>Trichuris</taxon>
    </lineage>
</organism>
<evidence type="ECO:0000313" key="6">
    <source>
        <dbReference type="Proteomes" id="UP000046395"/>
    </source>
</evidence>
<dbReference type="GO" id="GO:0016579">
    <property type="term" value="P:protein deubiquitination"/>
    <property type="evidence" value="ECO:0007669"/>
    <property type="project" value="TreeGrafter"/>
</dbReference>
<dbReference type="Gene3D" id="3.90.1720.30">
    <property type="entry name" value="PPPDE domains"/>
    <property type="match status" value="1"/>
</dbReference>
<dbReference type="InterPro" id="IPR008580">
    <property type="entry name" value="PPPDE_dom"/>
</dbReference>
<dbReference type="SMART" id="SM01179">
    <property type="entry name" value="DUF862"/>
    <property type="match status" value="1"/>
</dbReference>